<dbReference type="Proteomes" id="UP001054945">
    <property type="component" value="Unassembled WGS sequence"/>
</dbReference>
<comment type="caution">
    <text evidence="1">The sequence shown here is derived from an EMBL/GenBank/DDBJ whole genome shotgun (WGS) entry which is preliminary data.</text>
</comment>
<keyword evidence="2" id="KW-1185">Reference proteome</keyword>
<dbReference type="EMBL" id="BPLR01004563">
    <property type="protein sequence ID" value="GIX95810.1"/>
    <property type="molecule type" value="Genomic_DNA"/>
</dbReference>
<sequence>MVNNGGMSHEMWPPRHTLFSSINGTCRNRLKSSVLIRHSIDFPAWHLCCDDTRTSIGNPLFKSGFASSGGHTEGLKPLESLQLDAGVSRMVHKGGMPH</sequence>
<protein>
    <submittedName>
        <fullName evidence="1">Uncharacterized protein</fullName>
    </submittedName>
</protein>
<dbReference type="AlphaFoldDB" id="A0AAV4PIJ8"/>
<gene>
    <name evidence="1" type="ORF">CEXT_729161</name>
</gene>
<accession>A0AAV4PIJ8</accession>
<organism evidence="1 2">
    <name type="scientific">Caerostris extrusa</name>
    <name type="common">Bark spider</name>
    <name type="synonym">Caerostris bankana</name>
    <dbReference type="NCBI Taxonomy" id="172846"/>
    <lineage>
        <taxon>Eukaryota</taxon>
        <taxon>Metazoa</taxon>
        <taxon>Ecdysozoa</taxon>
        <taxon>Arthropoda</taxon>
        <taxon>Chelicerata</taxon>
        <taxon>Arachnida</taxon>
        <taxon>Araneae</taxon>
        <taxon>Araneomorphae</taxon>
        <taxon>Entelegynae</taxon>
        <taxon>Araneoidea</taxon>
        <taxon>Araneidae</taxon>
        <taxon>Caerostris</taxon>
    </lineage>
</organism>
<evidence type="ECO:0000313" key="1">
    <source>
        <dbReference type="EMBL" id="GIX95810.1"/>
    </source>
</evidence>
<reference evidence="1 2" key="1">
    <citation type="submission" date="2021-06" db="EMBL/GenBank/DDBJ databases">
        <title>Caerostris extrusa draft genome.</title>
        <authorList>
            <person name="Kono N."/>
            <person name="Arakawa K."/>
        </authorList>
    </citation>
    <scope>NUCLEOTIDE SEQUENCE [LARGE SCALE GENOMIC DNA]</scope>
</reference>
<name>A0AAV4PIJ8_CAEEX</name>
<evidence type="ECO:0000313" key="2">
    <source>
        <dbReference type="Proteomes" id="UP001054945"/>
    </source>
</evidence>
<proteinExistence type="predicted"/>